<dbReference type="SUPFAM" id="SSF52972">
    <property type="entry name" value="ITPase-like"/>
    <property type="match status" value="1"/>
</dbReference>
<comment type="subcellular location">
    <subcellularLocation>
        <location evidence="1 5">Cytoplasm</location>
    </subcellularLocation>
</comment>
<feature type="site" description="Important for substrate specificity" evidence="5">
    <location>
        <position position="12"/>
    </location>
</feature>
<comment type="catalytic activity">
    <reaction evidence="5">
        <text>N(7)-methyl-GTP + H2O = N(7)-methyl-GMP + diphosphate + H(+)</text>
        <dbReference type="Rhea" id="RHEA:58744"/>
        <dbReference type="ChEBI" id="CHEBI:15377"/>
        <dbReference type="ChEBI" id="CHEBI:15378"/>
        <dbReference type="ChEBI" id="CHEBI:33019"/>
        <dbReference type="ChEBI" id="CHEBI:58285"/>
        <dbReference type="ChEBI" id="CHEBI:87133"/>
    </reaction>
</comment>
<dbReference type="Pfam" id="PF02545">
    <property type="entry name" value="Maf"/>
    <property type="match status" value="1"/>
</dbReference>
<feature type="site" description="Important for substrate specificity" evidence="5">
    <location>
        <position position="154"/>
    </location>
</feature>
<dbReference type="PIRSF" id="PIRSF006305">
    <property type="entry name" value="Maf"/>
    <property type="match status" value="1"/>
</dbReference>
<dbReference type="HAMAP" id="MF_00528">
    <property type="entry name" value="Maf"/>
    <property type="match status" value="1"/>
</dbReference>
<comment type="caution">
    <text evidence="5">Lacks conserved residue(s) required for the propagation of feature annotation.</text>
</comment>
<feature type="active site" description="Proton acceptor" evidence="5">
    <location>
        <position position="69"/>
    </location>
</feature>
<dbReference type="NCBIfam" id="TIGR00172">
    <property type="entry name" value="maf"/>
    <property type="match status" value="1"/>
</dbReference>
<dbReference type="RefSeq" id="WP_367966713.1">
    <property type="nucleotide sequence ID" value="NZ_JBAKFJ010000001.1"/>
</dbReference>
<keyword evidence="7" id="KW-1185">Reference proteome</keyword>
<evidence type="ECO:0000313" key="6">
    <source>
        <dbReference type="EMBL" id="MEX0386236.1"/>
    </source>
</evidence>
<dbReference type="InterPro" id="IPR003697">
    <property type="entry name" value="Maf-like"/>
</dbReference>
<evidence type="ECO:0000313" key="7">
    <source>
        <dbReference type="Proteomes" id="UP001556653"/>
    </source>
</evidence>
<accession>A0ABV3S7X9</accession>
<organism evidence="6 7">
    <name type="scientific">Spiribacter onubensis</name>
    <dbReference type="NCBI Taxonomy" id="3122420"/>
    <lineage>
        <taxon>Bacteria</taxon>
        <taxon>Pseudomonadati</taxon>
        <taxon>Pseudomonadota</taxon>
        <taxon>Gammaproteobacteria</taxon>
        <taxon>Chromatiales</taxon>
        <taxon>Ectothiorhodospiraceae</taxon>
        <taxon>Spiribacter</taxon>
    </lineage>
</organism>
<comment type="function">
    <text evidence="5">Nucleoside triphosphate pyrophosphatase that hydrolyzes 7-methyl-GTP (m(7)GTP). May have a dual role in cell division arrest and in preventing the incorporation of modified nucleotides into cellular nucleic acids.</text>
</comment>
<comment type="caution">
    <text evidence="6">The sequence shown here is derived from an EMBL/GenBank/DDBJ whole genome shotgun (WGS) entry which is preliminary data.</text>
</comment>
<dbReference type="PANTHER" id="PTHR43213:SF10">
    <property type="entry name" value="7-METHYL-GTP PYROPHOSPHATASE"/>
    <property type="match status" value="1"/>
</dbReference>
<evidence type="ECO:0000256" key="3">
    <source>
        <dbReference type="ARBA" id="ARBA00022801"/>
    </source>
</evidence>
<evidence type="ECO:0000256" key="2">
    <source>
        <dbReference type="ARBA" id="ARBA00022490"/>
    </source>
</evidence>
<reference evidence="6 7" key="1">
    <citation type="submission" date="2024-02" db="EMBL/GenBank/DDBJ databases">
        <title>New especies of Spiribacter isolated from saline water.</title>
        <authorList>
            <person name="Leon M.J."/>
            <person name="De La Haba R."/>
            <person name="Sanchez-Porro C."/>
            <person name="Ventosa A."/>
        </authorList>
    </citation>
    <scope>NUCLEOTIDE SEQUENCE [LARGE SCALE GENOMIC DNA]</scope>
    <source>
        <strain evidence="7">ag22IC4-227</strain>
    </source>
</reference>
<evidence type="ECO:0000256" key="5">
    <source>
        <dbReference type="HAMAP-Rule" id="MF_00528"/>
    </source>
</evidence>
<dbReference type="EC" id="3.6.1.-" evidence="5"/>
<comment type="similarity">
    <text evidence="5">Belongs to the Maf family. YceF subfamily.</text>
</comment>
<dbReference type="Proteomes" id="UP001556653">
    <property type="component" value="Unassembled WGS sequence"/>
</dbReference>
<dbReference type="EMBL" id="JBAKFJ010000001">
    <property type="protein sequence ID" value="MEX0386236.1"/>
    <property type="molecule type" value="Genomic_DNA"/>
</dbReference>
<gene>
    <name evidence="6" type="ORF">V6X64_04380</name>
</gene>
<comment type="cofactor">
    <cofactor evidence="5">
        <name>a divalent metal cation</name>
        <dbReference type="ChEBI" id="CHEBI:60240"/>
    </cofactor>
</comment>
<feature type="site" description="Important for substrate specificity" evidence="5">
    <location>
        <position position="70"/>
    </location>
</feature>
<dbReference type="Gene3D" id="3.90.950.10">
    <property type="match status" value="1"/>
</dbReference>
<keyword evidence="3 5" id="KW-0378">Hydrolase</keyword>
<sequence length="192" mass="21356">MTGIVLASSSPYRAELLRRLRLDFEQVAPAIDESVAADEMADHYVRRLAREKALAVAERYPDRIVIGSDQCSECHGQILGKPGNMERAIKQLTNASGQRVTLFTAVAVHDPDSRHVEVEMVPTYVHFRRLERSAIERYVNLEKPLDCAGAFRAEGLGIALFERIQSDDPNAIIGLPLIALTRLLARIGIVRP</sequence>
<keyword evidence="2 5" id="KW-0963">Cytoplasm</keyword>
<name>A0ABV3S7X9_9GAMM</name>
<evidence type="ECO:0000256" key="4">
    <source>
        <dbReference type="ARBA" id="ARBA00023080"/>
    </source>
</evidence>
<dbReference type="GO" id="GO:0016787">
    <property type="term" value="F:hydrolase activity"/>
    <property type="evidence" value="ECO:0007669"/>
    <property type="project" value="UniProtKB-KW"/>
</dbReference>
<dbReference type="PANTHER" id="PTHR43213">
    <property type="entry name" value="BIFUNCTIONAL DTTP/UTP PYROPHOSPHATASE/METHYLTRANSFERASE PROTEIN-RELATED"/>
    <property type="match status" value="1"/>
</dbReference>
<protein>
    <recommendedName>
        <fullName evidence="5">7-methyl-GTP pyrophosphatase</fullName>
        <shortName evidence="5">m(7)GTP pyrophosphatase</shortName>
        <ecNumber evidence="5">3.6.1.-</ecNumber>
    </recommendedName>
</protein>
<evidence type="ECO:0000256" key="1">
    <source>
        <dbReference type="ARBA" id="ARBA00004496"/>
    </source>
</evidence>
<keyword evidence="4 5" id="KW-0546">Nucleotide metabolism</keyword>
<dbReference type="CDD" id="cd00555">
    <property type="entry name" value="Maf"/>
    <property type="match status" value="1"/>
</dbReference>
<proteinExistence type="inferred from homology"/>
<dbReference type="InterPro" id="IPR029001">
    <property type="entry name" value="ITPase-like_fam"/>
</dbReference>